<dbReference type="Proteomes" id="UP001074726">
    <property type="component" value="Unassembled WGS sequence"/>
</dbReference>
<evidence type="ECO:0008006" key="3">
    <source>
        <dbReference type="Google" id="ProtNLM"/>
    </source>
</evidence>
<dbReference type="EMBL" id="JAPPUX010000003">
    <property type="protein sequence ID" value="MCY4726607.1"/>
    <property type="molecule type" value="Genomic_DNA"/>
</dbReference>
<organism evidence="1 2">
    <name type="scientific">Nocardioides pini</name>
    <dbReference type="NCBI Taxonomy" id="2975053"/>
    <lineage>
        <taxon>Bacteria</taxon>
        <taxon>Bacillati</taxon>
        <taxon>Actinomycetota</taxon>
        <taxon>Actinomycetes</taxon>
        <taxon>Propionibacteriales</taxon>
        <taxon>Nocardioidaceae</taxon>
        <taxon>Nocardioides</taxon>
    </lineage>
</organism>
<dbReference type="Gene3D" id="3.40.50.300">
    <property type="entry name" value="P-loop containing nucleotide triphosphate hydrolases"/>
    <property type="match status" value="1"/>
</dbReference>
<sequence>MTLSASPRHVVAVTALGTQVHVEVAGGNAGSIADDLLRAWSRCDARRVDDAQGRTVRVLVDDDPAVIDDAAAHGAIAGPSGPVVGDQVALAVTLQAMEANEGDLLMLRAAAVADPETGRCVVLVGPAGSGRSTAARTLARHFGYVTDDTVAFTTSLDLVAYSKPLVSADEPGLGLQSPDDLGLREAPGDLRPAAVLLLERHSEDFVPPVLTELPTAEAIAHLSGNASYLRSLDKPLHRLAALVEEVGAVHRVDYREADDLVAVTQQLLNHPPVRDVEVAPAPEPTVVELLGPDTADGSERVRRREFVDFHVSDGIGCVMLGESVVALSFLATRILTLLGEGSATLDQLAEALLVEFGEPESGDARSLVQTHVDDLVEVGVLDRV</sequence>
<dbReference type="InterPro" id="IPR027417">
    <property type="entry name" value="P-loop_NTPase"/>
</dbReference>
<evidence type="ECO:0000313" key="1">
    <source>
        <dbReference type="EMBL" id="MCY4726607.1"/>
    </source>
</evidence>
<protein>
    <recommendedName>
        <fullName evidence="3">Coenzyme PQQ synthesis protein D (PqqD)</fullName>
    </recommendedName>
</protein>
<evidence type="ECO:0000313" key="2">
    <source>
        <dbReference type="Proteomes" id="UP001074726"/>
    </source>
</evidence>
<gene>
    <name evidence="1" type="ORF">NYO98_09990</name>
</gene>
<name>A0ABT4CCC4_9ACTN</name>
<keyword evidence="2" id="KW-1185">Reference proteome</keyword>
<dbReference type="RefSeq" id="WP_268111511.1">
    <property type="nucleotide sequence ID" value="NZ_JAPPUX010000003.1"/>
</dbReference>
<comment type="caution">
    <text evidence="1">The sequence shown here is derived from an EMBL/GenBank/DDBJ whole genome shotgun (WGS) entry which is preliminary data.</text>
</comment>
<accession>A0ABT4CCC4</accession>
<proteinExistence type="predicted"/>
<dbReference type="SUPFAM" id="SSF52540">
    <property type="entry name" value="P-loop containing nucleoside triphosphate hydrolases"/>
    <property type="match status" value="1"/>
</dbReference>
<reference evidence="1" key="1">
    <citation type="submission" date="2022-08" db="EMBL/GenBank/DDBJ databases">
        <title>Genome sequencing of Nocardioides sp. STR2.</title>
        <authorList>
            <person name="So Y."/>
        </authorList>
    </citation>
    <scope>NUCLEOTIDE SEQUENCE</scope>
    <source>
        <strain evidence="1">STR2</strain>
    </source>
</reference>